<feature type="transmembrane region" description="Helical" evidence="8">
    <location>
        <begin position="265"/>
        <end position="282"/>
    </location>
</feature>
<feature type="region of interest" description="Disordered" evidence="7">
    <location>
        <begin position="82"/>
        <end position="102"/>
    </location>
</feature>
<dbReference type="GO" id="GO:0008630">
    <property type="term" value="P:intrinsic apoptotic signaling pathway in response to DNA damage"/>
    <property type="evidence" value="ECO:0007669"/>
    <property type="project" value="TreeGrafter"/>
</dbReference>
<evidence type="ECO:0000256" key="1">
    <source>
        <dbReference type="ARBA" id="ARBA00004123"/>
    </source>
</evidence>
<dbReference type="SUPFAM" id="SSF56854">
    <property type="entry name" value="Bcl-2 inhibitors of programmed cell death"/>
    <property type="match status" value="1"/>
</dbReference>
<dbReference type="GO" id="GO:0008053">
    <property type="term" value="P:mitochondrial fusion"/>
    <property type="evidence" value="ECO:0007669"/>
    <property type="project" value="TreeGrafter"/>
</dbReference>
<accession>A0A8C9XY04</accession>
<dbReference type="CDD" id="cd06845">
    <property type="entry name" value="Bcl-2_like"/>
    <property type="match status" value="1"/>
</dbReference>
<reference evidence="10" key="1">
    <citation type="submission" date="2025-08" db="UniProtKB">
        <authorList>
            <consortium name="Ensembl"/>
        </authorList>
    </citation>
    <scope>IDENTIFICATION</scope>
</reference>
<dbReference type="RefSeq" id="XP_031154342.1">
    <property type="nucleotide sequence ID" value="XM_031298482.2"/>
</dbReference>
<evidence type="ECO:0000259" key="9">
    <source>
        <dbReference type="SMART" id="SM00337"/>
    </source>
</evidence>
<dbReference type="PRINTS" id="PR01862">
    <property type="entry name" value="BCL2FAMILY"/>
</dbReference>
<organism evidence="10 11">
    <name type="scientific">Sander lucioperca</name>
    <name type="common">Pike-perch</name>
    <name type="synonym">Perca lucioperca</name>
    <dbReference type="NCBI Taxonomy" id="283035"/>
    <lineage>
        <taxon>Eukaryota</taxon>
        <taxon>Metazoa</taxon>
        <taxon>Chordata</taxon>
        <taxon>Craniata</taxon>
        <taxon>Vertebrata</taxon>
        <taxon>Euteleostomi</taxon>
        <taxon>Actinopterygii</taxon>
        <taxon>Neopterygii</taxon>
        <taxon>Teleostei</taxon>
        <taxon>Neoteleostei</taxon>
        <taxon>Acanthomorphata</taxon>
        <taxon>Eupercaria</taxon>
        <taxon>Perciformes</taxon>
        <taxon>Percoidei</taxon>
        <taxon>Percidae</taxon>
        <taxon>Luciopercinae</taxon>
        <taxon>Sander</taxon>
    </lineage>
</organism>
<keyword evidence="8" id="KW-0812">Transmembrane</keyword>
<dbReference type="GO" id="GO:0005741">
    <property type="term" value="C:mitochondrial outer membrane"/>
    <property type="evidence" value="ECO:0007669"/>
    <property type="project" value="TreeGrafter"/>
</dbReference>
<dbReference type="GO" id="GO:0097192">
    <property type="term" value="P:extrinsic apoptotic signaling pathway in absence of ligand"/>
    <property type="evidence" value="ECO:0007669"/>
    <property type="project" value="TreeGrafter"/>
</dbReference>
<dbReference type="SMART" id="SM00337">
    <property type="entry name" value="BCL"/>
    <property type="match status" value="1"/>
</dbReference>
<dbReference type="Proteomes" id="UP000694568">
    <property type="component" value="Unplaced"/>
</dbReference>
<dbReference type="InterPro" id="IPR026298">
    <property type="entry name" value="Bcl-2_fam"/>
</dbReference>
<gene>
    <name evidence="10" type="primary">mcl1b</name>
</gene>
<keyword evidence="5" id="KW-0053">Apoptosis</keyword>
<evidence type="ECO:0000256" key="6">
    <source>
        <dbReference type="ARBA" id="ARBA00023242"/>
    </source>
</evidence>
<dbReference type="AlphaFoldDB" id="A0A8C9XY04"/>
<reference evidence="10" key="2">
    <citation type="submission" date="2025-09" db="UniProtKB">
        <authorList>
            <consortium name="Ensembl"/>
        </authorList>
    </citation>
    <scope>IDENTIFICATION</scope>
</reference>
<dbReference type="InterPro" id="IPR046371">
    <property type="entry name" value="Bcl-2_BH1-3"/>
</dbReference>
<keyword evidence="8" id="KW-1133">Transmembrane helix</keyword>
<keyword evidence="4" id="KW-0963">Cytoplasm</keyword>
<dbReference type="GO" id="GO:0051400">
    <property type="term" value="F:BH domain binding"/>
    <property type="evidence" value="ECO:0007669"/>
    <property type="project" value="TreeGrafter"/>
</dbReference>
<evidence type="ECO:0000256" key="4">
    <source>
        <dbReference type="ARBA" id="ARBA00022490"/>
    </source>
</evidence>
<evidence type="ECO:0000256" key="2">
    <source>
        <dbReference type="ARBA" id="ARBA00004496"/>
    </source>
</evidence>
<proteinExistence type="inferred from homology"/>
<dbReference type="OrthoDB" id="8932147at2759"/>
<comment type="similarity">
    <text evidence="3">Belongs to the Bcl-2 family.</text>
</comment>
<dbReference type="PANTHER" id="PTHR11256">
    <property type="entry name" value="BCL-2 RELATED"/>
    <property type="match status" value="1"/>
</dbReference>
<evidence type="ECO:0000256" key="7">
    <source>
        <dbReference type="SAM" id="MobiDB-lite"/>
    </source>
</evidence>
<sequence length="283" mass="30821">MNIIPAKRTAFNVTTGVMSCFIHPQNGVVEGPILYGSGNSSPQIAMGSSKESHNGNAGSNDTLKRPKNLGVNGYVTKSLREDNDEIEDGSLPCTPEPDGEIDVSSCPAGDAVLENDTRQLIGRFLRDFTGLSKAKWNESRALATMKRVVEGVLEKHRYAYNGMINKLSLDERTDDASFVSAVAKSLFADGTTNWGRIASLLAFGAVVSQYLKERGRENCVELVGQEISTYLLSDQRDWLVKNNAWDGFVEFFRVADPESTVRNTLMAFAGFAGIGATLALLIR</sequence>
<dbReference type="GeneTree" id="ENSGT01130000278292"/>
<dbReference type="Pfam" id="PF00452">
    <property type="entry name" value="Bcl-2"/>
    <property type="match status" value="1"/>
</dbReference>
<comment type="subcellular location">
    <subcellularLocation>
        <location evidence="2">Cytoplasm</location>
    </subcellularLocation>
    <subcellularLocation>
        <location evidence="1">Nucleus</location>
    </subcellularLocation>
</comment>
<dbReference type="GO" id="GO:0042981">
    <property type="term" value="P:regulation of apoptotic process"/>
    <property type="evidence" value="ECO:0007669"/>
    <property type="project" value="InterPro"/>
</dbReference>
<dbReference type="GO" id="GO:0005634">
    <property type="term" value="C:nucleus"/>
    <property type="evidence" value="ECO:0007669"/>
    <property type="project" value="UniProtKB-SubCell"/>
</dbReference>
<evidence type="ECO:0000313" key="11">
    <source>
        <dbReference type="Proteomes" id="UP000694568"/>
    </source>
</evidence>
<evidence type="ECO:0000256" key="3">
    <source>
        <dbReference type="ARBA" id="ARBA00009458"/>
    </source>
</evidence>
<name>A0A8C9XY04_SANLU</name>
<dbReference type="Ensembl" id="ENSSLUT00000016371.1">
    <property type="protein sequence ID" value="ENSSLUP00000015854.1"/>
    <property type="gene ID" value="ENSSLUG00000007468.1"/>
</dbReference>
<evidence type="ECO:0000256" key="8">
    <source>
        <dbReference type="SAM" id="Phobius"/>
    </source>
</evidence>
<dbReference type="InterPro" id="IPR036834">
    <property type="entry name" value="Bcl-2-like_sf"/>
</dbReference>
<dbReference type="PANTHER" id="PTHR11256:SF46">
    <property type="entry name" value="INDUCED MYELOID LEUKEMIA CELL DIFFERENTIATION PROTEIN MCL-1"/>
    <property type="match status" value="1"/>
</dbReference>
<dbReference type="GeneID" id="116049095"/>
<dbReference type="GO" id="GO:0015267">
    <property type="term" value="F:channel activity"/>
    <property type="evidence" value="ECO:0007669"/>
    <property type="project" value="TreeGrafter"/>
</dbReference>
<dbReference type="FunFam" id="1.10.437.10:FF:000017">
    <property type="entry name" value="MCL1, BCL2 family apoptosis regulator"/>
    <property type="match status" value="1"/>
</dbReference>
<keyword evidence="8" id="KW-0472">Membrane</keyword>
<keyword evidence="6" id="KW-0539">Nucleus</keyword>
<evidence type="ECO:0000313" key="10">
    <source>
        <dbReference type="Ensembl" id="ENSSLUP00000015854.1"/>
    </source>
</evidence>
<dbReference type="InterPro" id="IPR002475">
    <property type="entry name" value="Bcl2-like"/>
</dbReference>
<dbReference type="GO" id="GO:0001836">
    <property type="term" value="P:release of cytochrome c from mitochondria"/>
    <property type="evidence" value="ECO:0007669"/>
    <property type="project" value="TreeGrafter"/>
</dbReference>
<evidence type="ECO:0000256" key="5">
    <source>
        <dbReference type="ARBA" id="ARBA00022703"/>
    </source>
</evidence>
<dbReference type="PRINTS" id="PR01866">
    <property type="entry name" value="APOPREGMCL1"/>
</dbReference>
<dbReference type="InterPro" id="IPR013281">
    <property type="entry name" value="Apop_reg_Mc1"/>
</dbReference>
<dbReference type="PROSITE" id="PS50062">
    <property type="entry name" value="BCL2_FAMILY"/>
    <property type="match status" value="1"/>
</dbReference>
<keyword evidence="11" id="KW-1185">Reference proteome</keyword>
<feature type="region of interest" description="Disordered" evidence="7">
    <location>
        <begin position="40"/>
        <end position="70"/>
    </location>
</feature>
<feature type="domain" description="Bcl-2 Bcl-2 homology region 1-3" evidence="9">
    <location>
        <begin position="145"/>
        <end position="245"/>
    </location>
</feature>
<protein>
    <submittedName>
        <fullName evidence="10">MCL1 apoptosis regulator, BCL2 family member b</fullName>
    </submittedName>
</protein>
<dbReference type="Gene3D" id="1.10.437.10">
    <property type="entry name" value="Blc2-like"/>
    <property type="match status" value="1"/>
</dbReference>
<dbReference type="PROSITE" id="PS51257">
    <property type="entry name" value="PROKAR_LIPOPROTEIN"/>
    <property type="match status" value="1"/>
</dbReference>